<reference evidence="1" key="1">
    <citation type="submission" date="2025-08" db="UniProtKB">
        <authorList>
            <consortium name="Ensembl"/>
        </authorList>
    </citation>
    <scope>IDENTIFICATION</scope>
</reference>
<dbReference type="AlphaFoldDB" id="A0A8C3FZ40"/>
<sequence length="211" mass="24582">MKAVCVWRLPETGLKRKVESEHNLGESSAEKKLSYNLLMKPQRLDLVSRFVKENKGRIIPFEKQQDFQLRICDLDETFYAGQSDMLEDWEVLYLPKPVKMEVLGIVDDVPCLATGQQLVILVADNGSVYAYEEELLHRVGKTLQEFLRDGLWLFRQEVYACAKDLEPKSEEEWVKDPEIKQIRQSTRDFIKSKEEAFGKHLDFLSNLTLKL</sequence>
<evidence type="ECO:0000313" key="1">
    <source>
        <dbReference type="Ensembl" id="ENSCPBP00000015392.1"/>
    </source>
</evidence>
<keyword evidence="2" id="KW-1185">Reference proteome</keyword>
<organism evidence="1 2">
    <name type="scientific">Chrysemys picta bellii</name>
    <name type="common">Western painted turtle</name>
    <name type="synonym">Emys bellii</name>
    <dbReference type="NCBI Taxonomy" id="8478"/>
    <lineage>
        <taxon>Eukaryota</taxon>
        <taxon>Metazoa</taxon>
        <taxon>Chordata</taxon>
        <taxon>Craniata</taxon>
        <taxon>Vertebrata</taxon>
        <taxon>Euteleostomi</taxon>
        <taxon>Archelosauria</taxon>
        <taxon>Testudinata</taxon>
        <taxon>Testudines</taxon>
        <taxon>Cryptodira</taxon>
        <taxon>Durocryptodira</taxon>
        <taxon>Testudinoidea</taxon>
        <taxon>Emydidae</taxon>
        <taxon>Chrysemys</taxon>
    </lineage>
</organism>
<name>A0A8C3FZ40_CHRPI</name>
<reference evidence="1" key="2">
    <citation type="submission" date="2025-09" db="UniProtKB">
        <authorList>
            <consortium name="Ensembl"/>
        </authorList>
    </citation>
    <scope>IDENTIFICATION</scope>
</reference>
<proteinExistence type="predicted"/>
<protein>
    <submittedName>
        <fullName evidence="1">Uncharacterized protein</fullName>
    </submittedName>
</protein>
<dbReference type="Ensembl" id="ENSCPBT00000018237.1">
    <property type="protein sequence ID" value="ENSCPBP00000015392.1"/>
    <property type="gene ID" value="ENSCPBG00000011388.1"/>
</dbReference>
<dbReference type="Proteomes" id="UP000694380">
    <property type="component" value="Unplaced"/>
</dbReference>
<evidence type="ECO:0000313" key="2">
    <source>
        <dbReference type="Proteomes" id="UP000694380"/>
    </source>
</evidence>
<dbReference type="OMA" id="MIDEWEQ"/>
<accession>A0A8C3FZ40</accession>
<dbReference type="Pfam" id="PF02393">
    <property type="entry name" value="US22"/>
    <property type="match status" value="1"/>
</dbReference>
<dbReference type="InterPro" id="IPR003360">
    <property type="entry name" value="US22-like"/>
</dbReference>
<dbReference type="GeneTree" id="ENSGT00390000001663"/>